<evidence type="ECO:0000313" key="3">
    <source>
        <dbReference type="Proteomes" id="UP000008549"/>
    </source>
</evidence>
<dbReference type="Proteomes" id="UP000008549">
    <property type="component" value="Unassembled WGS sequence"/>
</dbReference>
<evidence type="ECO:0000313" key="4">
    <source>
        <dbReference type="WormBase" id="CBG24645"/>
    </source>
</evidence>
<dbReference type="EMBL" id="HE601067">
    <property type="protein sequence ID" value="CAP21207.2"/>
    <property type="molecule type" value="Genomic_DNA"/>
</dbReference>
<dbReference type="KEGG" id="cbr:CBG_24645"/>
<accession>A8WL62</accession>
<keyword evidence="1" id="KW-0732">Signal</keyword>
<dbReference type="WormBase" id="CBG24645">
    <property type="protein sequence ID" value="CBP41834"/>
    <property type="gene ID" value="WBGene00042710"/>
</dbReference>
<evidence type="ECO:0000256" key="1">
    <source>
        <dbReference type="SAM" id="SignalP"/>
    </source>
</evidence>
<organism evidence="2 3">
    <name type="scientific">Caenorhabditis briggsae</name>
    <dbReference type="NCBI Taxonomy" id="6238"/>
    <lineage>
        <taxon>Eukaryota</taxon>
        <taxon>Metazoa</taxon>
        <taxon>Ecdysozoa</taxon>
        <taxon>Nematoda</taxon>
        <taxon>Chromadorea</taxon>
        <taxon>Rhabditida</taxon>
        <taxon>Rhabditina</taxon>
        <taxon>Rhabditomorpha</taxon>
        <taxon>Rhabditoidea</taxon>
        <taxon>Rhabditidae</taxon>
        <taxon>Peloderinae</taxon>
        <taxon>Caenorhabditis</taxon>
    </lineage>
</organism>
<dbReference type="AlphaFoldDB" id="A8WL62"/>
<dbReference type="CTD" id="8590395"/>
<feature type="signal peptide" evidence="1">
    <location>
        <begin position="1"/>
        <end position="22"/>
    </location>
</feature>
<reference evidence="2 3" key="1">
    <citation type="journal article" date="2003" name="PLoS Biol.">
        <title>The genome sequence of Caenorhabditis briggsae: a platform for comparative genomics.</title>
        <authorList>
            <person name="Stein L.D."/>
            <person name="Bao Z."/>
            <person name="Blasiar D."/>
            <person name="Blumenthal T."/>
            <person name="Brent M.R."/>
            <person name="Chen N."/>
            <person name="Chinwalla A."/>
            <person name="Clarke L."/>
            <person name="Clee C."/>
            <person name="Coghlan A."/>
            <person name="Coulson A."/>
            <person name="D'Eustachio P."/>
            <person name="Fitch D.H."/>
            <person name="Fulton L.A."/>
            <person name="Fulton R.E."/>
            <person name="Griffiths-Jones S."/>
            <person name="Harris T.W."/>
            <person name="Hillier L.W."/>
            <person name="Kamath R."/>
            <person name="Kuwabara P.E."/>
            <person name="Mardis E.R."/>
            <person name="Marra M.A."/>
            <person name="Miner T.L."/>
            <person name="Minx P."/>
            <person name="Mullikin J.C."/>
            <person name="Plumb R.W."/>
            <person name="Rogers J."/>
            <person name="Schein J.E."/>
            <person name="Sohrmann M."/>
            <person name="Spieth J."/>
            <person name="Stajich J.E."/>
            <person name="Wei C."/>
            <person name="Willey D."/>
            <person name="Wilson R.K."/>
            <person name="Durbin R."/>
            <person name="Waterston R.H."/>
        </authorList>
    </citation>
    <scope>NUCLEOTIDE SEQUENCE [LARGE SCALE GENOMIC DNA]</scope>
    <source>
        <strain evidence="2 3">AF16</strain>
    </source>
</reference>
<sequence length="166" mass="19618">MRNYRFFIVVTVVFLFVYLLNSQNYTQLSLIGAYVYPTYISITINSQSMVKQPVYCRYYDCQRNELLGSHWKSTVFPESVVHCPRRIGAEFVSISREMDDRAPTPMRLKFRIFDSLSARKLEFVGSRLKSIFWRFFNILDLSMLTSSKRCTILLRKFPDMALLLSF</sequence>
<evidence type="ECO:0000313" key="2">
    <source>
        <dbReference type="EMBL" id="CAP21207.2"/>
    </source>
</evidence>
<name>A8WL62_CAEBR</name>
<proteinExistence type="predicted"/>
<gene>
    <name evidence="2 4" type="ORF">CBG24645</name>
    <name evidence="2" type="ORF">CBG_24645</name>
</gene>
<dbReference type="eggNOG" id="KOG4735">
    <property type="taxonomic scope" value="Eukaryota"/>
</dbReference>
<keyword evidence="3" id="KW-1185">Reference proteome</keyword>
<dbReference type="RefSeq" id="XP_045091385.1">
    <property type="nucleotide sequence ID" value="XM_045240871.1"/>
</dbReference>
<dbReference type="HOGENOM" id="CLU_1604212_0_0_1"/>
<reference evidence="2 3" key="2">
    <citation type="journal article" date="2011" name="PLoS Genet.">
        <title>Caenorhabditis briggsae recombinant inbred line genotypes reveal inter-strain incompatibility and the evolution of recombination.</title>
        <authorList>
            <person name="Ross J.A."/>
            <person name="Koboldt D.C."/>
            <person name="Staisch J.E."/>
            <person name="Chamberlin H.M."/>
            <person name="Gupta B.P."/>
            <person name="Miller R.D."/>
            <person name="Baird S.E."/>
            <person name="Haag E.S."/>
        </authorList>
    </citation>
    <scope>NUCLEOTIDE SEQUENCE [LARGE SCALE GENOMIC DNA]</scope>
    <source>
        <strain evidence="2 3">AF16</strain>
    </source>
</reference>
<dbReference type="GeneID" id="8590395"/>
<protein>
    <submittedName>
        <fullName evidence="2">Protein CBG24645</fullName>
    </submittedName>
</protein>
<feature type="chain" id="PRO_5002728801" evidence="1">
    <location>
        <begin position="23"/>
        <end position="166"/>
    </location>
</feature>